<evidence type="ECO:0000256" key="2">
    <source>
        <dbReference type="SAM" id="MobiDB-lite"/>
    </source>
</evidence>
<dbReference type="RefSeq" id="WP_369778027.1">
    <property type="nucleotide sequence ID" value="NZ_CP165727.1"/>
</dbReference>
<dbReference type="SMART" id="SM00701">
    <property type="entry name" value="PGRP"/>
    <property type="match status" value="1"/>
</dbReference>
<dbReference type="InterPro" id="IPR013783">
    <property type="entry name" value="Ig-like_fold"/>
</dbReference>
<feature type="region of interest" description="Disordered" evidence="2">
    <location>
        <begin position="35"/>
        <end position="67"/>
    </location>
</feature>
<dbReference type="Pfam" id="PF01510">
    <property type="entry name" value="Amidase_2"/>
    <property type="match status" value="1"/>
</dbReference>
<dbReference type="Gene3D" id="2.60.40.10">
    <property type="entry name" value="Immunoglobulins"/>
    <property type="match status" value="1"/>
</dbReference>
<dbReference type="InterPro" id="IPR006619">
    <property type="entry name" value="PGRP_domain_met/bac"/>
</dbReference>
<evidence type="ECO:0000313" key="4">
    <source>
        <dbReference type="EMBL" id="XDV64579.1"/>
    </source>
</evidence>
<gene>
    <name evidence="4" type="ORF">AB5J51_17375</name>
</gene>
<proteinExistence type="inferred from homology"/>
<feature type="domain" description="Peptidoglycan recognition protein family" evidence="3">
    <location>
        <begin position="219"/>
        <end position="369"/>
    </location>
</feature>
<evidence type="ECO:0000259" key="3">
    <source>
        <dbReference type="SMART" id="SM00701"/>
    </source>
</evidence>
<sequence length="885" mass="89280">MRGTALAAAIGAAAVLGIQGWAGGAELGSDGNGEAKAYSAGAKETGPVEGEVHKLPLKPKGSGEAVLSQQGTEPFGLLGVSWTDPKAEVKGTIEARARDAKTGKWSHWIALDPVKAGMDGVRPGAHGSTEPVWVGASDGAEVRISGGGALPAGLELNLVDPGGANSPAKKSGGQKKNGAQKSGSLNAGPAAFAAPAAVTADPPTTPPSVPGPVSTAPAPNVVSRVAWGADETMNNEGPIYLPGGKVKAVFVHHTADAQPYDCSQSAAIVRGIHTYHVKTNGWRDLGYNFLVDKCGTVFEGRQGGTDQPVLGAHTYGWNNESAGIAVLGDYNAEGASAAAQDAISRIAAYKLGQYDGDMNGTTTLTAGATQTNFFGTAFEVGKPYTFKSLSGHRDGFNTECPGNQLYGQLGALRTSGPAAQLKVATVNGVPVQPGVDAKSDGVLSVGWSTSTASDRIGSFEVLVDGASAATASGTARTAITTVTEGTHQVQVKATAVNGKTSTTLPVTVVAEVKPAKFTAVTPKRLMDTRSGLGVPQAKVGAGGVVTLPVAGTNGIPAAGVTAVVLNVTATNPTEPSFVSVYPSGTTRSSASNLNFTPGQTIPNLVVVPVVDGKVSFFNNQGTVDLIADITGYFTSAGDGATHTNIGPKRLMDTRAGLGVPQAKVAAGGVVTLPVAGTNGIPATGVTAVVLNVTATNPTQPSFVSVYPSGTTRSSASNLNFTPGQTIPNLVVVPVVDGKVSFFNNQGTVDLIADITGYFTSAGDGATHTNIGPKRLMDTRAGLGVPQAKVAAGGVVTLPVAGTNGIPATGVTAVVLNVTATNPTEPSFVSVYPSGTTRSSASNLNFTPGQTIPNLVVVPVVDGKVSFFNNQGTVDLIADITGYFSK</sequence>
<dbReference type="EMBL" id="CP165727">
    <property type="protein sequence ID" value="XDV64579.1"/>
    <property type="molecule type" value="Genomic_DNA"/>
</dbReference>
<dbReference type="GO" id="GO:0008745">
    <property type="term" value="F:N-acetylmuramoyl-L-alanine amidase activity"/>
    <property type="evidence" value="ECO:0007669"/>
    <property type="project" value="InterPro"/>
</dbReference>
<dbReference type="PANTHER" id="PTHR11022">
    <property type="entry name" value="PEPTIDOGLYCAN RECOGNITION PROTEIN"/>
    <property type="match status" value="1"/>
</dbReference>
<dbReference type="GO" id="GO:0009253">
    <property type="term" value="P:peptidoglycan catabolic process"/>
    <property type="evidence" value="ECO:0007669"/>
    <property type="project" value="InterPro"/>
</dbReference>
<dbReference type="CDD" id="cd06583">
    <property type="entry name" value="PGRP"/>
    <property type="match status" value="1"/>
</dbReference>
<accession>A0AB39Y371</accession>
<dbReference type="InterPro" id="IPR036505">
    <property type="entry name" value="Amidase/PGRP_sf"/>
</dbReference>
<reference evidence="4" key="1">
    <citation type="submission" date="2024-08" db="EMBL/GenBank/DDBJ databases">
        <authorList>
            <person name="Yu S.T."/>
        </authorList>
    </citation>
    <scope>NUCLEOTIDE SEQUENCE</scope>
    <source>
        <strain evidence="4">R33</strain>
    </source>
</reference>
<organism evidence="4">
    <name type="scientific">Streptomyces sp. R33</name>
    <dbReference type="NCBI Taxonomy" id="3238629"/>
    <lineage>
        <taxon>Bacteria</taxon>
        <taxon>Bacillati</taxon>
        <taxon>Actinomycetota</taxon>
        <taxon>Actinomycetes</taxon>
        <taxon>Kitasatosporales</taxon>
        <taxon>Streptomycetaceae</taxon>
        <taxon>Streptomyces</taxon>
    </lineage>
</organism>
<dbReference type="GO" id="GO:0008270">
    <property type="term" value="F:zinc ion binding"/>
    <property type="evidence" value="ECO:0007669"/>
    <property type="project" value="InterPro"/>
</dbReference>
<feature type="region of interest" description="Disordered" evidence="2">
    <location>
        <begin position="161"/>
        <end position="216"/>
    </location>
</feature>
<dbReference type="Gene3D" id="3.40.80.10">
    <property type="entry name" value="Peptidoglycan recognition protein-like"/>
    <property type="match status" value="1"/>
</dbReference>
<protein>
    <submittedName>
        <fullName evidence="4">Peptidoglycan recognition protein</fullName>
    </submittedName>
</protein>
<name>A0AB39Y371_9ACTN</name>
<dbReference type="PANTHER" id="PTHR11022:SF41">
    <property type="entry name" value="PEPTIDOGLYCAN-RECOGNITION PROTEIN LC-RELATED"/>
    <property type="match status" value="1"/>
</dbReference>
<dbReference type="AlphaFoldDB" id="A0AB39Y371"/>
<dbReference type="InterPro" id="IPR002502">
    <property type="entry name" value="Amidase_domain"/>
</dbReference>
<feature type="compositionally biased region" description="Low complexity" evidence="2">
    <location>
        <begin position="187"/>
        <end position="202"/>
    </location>
</feature>
<dbReference type="GO" id="GO:0005975">
    <property type="term" value="P:carbohydrate metabolic process"/>
    <property type="evidence" value="ECO:0007669"/>
    <property type="project" value="UniProtKB-ARBA"/>
</dbReference>
<comment type="similarity">
    <text evidence="1">Belongs to the N-acetylmuramoyl-L-alanine amidase 2 family.</text>
</comment>
<dbReference type="InterPro" id="IPR015510">
    <property type="entry name" value="PGRP"/>
</dbReference>
<evidence type="ECO:0000256" key="1">
    <source>
        <dbReference type="ARBA" id="ARBA00007553"/>
    </source>
</evidence>
<dbReference type="SUPFAM" id="SSF55846">
    <property type="entry name" value="N-acetylmuramoyl-L-alanine amidase-like"/>
    <property type="match status" value="1"/>
</dbReference>